<evidence type="ECO:0000259" key="1">
    <source>
        <dbReference type="Pfam" id="PF03572"/>
    </source>
</evidence>
<name>A0ABN4ACE2_EMTOG</name>
<dbReference type="Pfam" id="PF03572">
    <property type="entry name" value="Peptidase_S41"/>
    <property type="match status" value="1"/>
</dbReference>
<protein>
    <submittedName>
        <fullName evidence="2">Peptidase S41</fullName>
    </submittedName>
</protein>
<evidence type="ECO:0000313" key="2">
    <source>
        <dbReference type="EMBL" id="AFK01905.1"/>
    </source>
</evidence>
<sequence length="485" mass="56894">MQKFIVLLLFPILVQAQKFKEIYTPEEVKEDMAFLKKRFEKIHPGMYFYTGREAYKEMFDSLYNSIDKPLNYLETFRILSVLVTKVKDGHTNLRYDKNRFKKKNAKFVPFYLRKIGEKFYLALNYSRDSTIIRGSEVLTFNDISTEQLIEKFKTLVSSDNDNQQVKEYYTTGAFPTYFKRYYGEVDSIKICYRLPNIDSVFCKKVACMTNAEILKIDKKRYKNLNRANLSLKLLDSANHIAKLDITEFMMKATALDFRQQKFKRVLNERFKTIKQLKVEHLIIDFRANGGGYIPNISRLLKYLSPTPFTLVDTLAFKKKAYFSIFRPYYLGPPIIAWLGFPKRDGEFMYRVNKKNDKQKPNKSLSFKGKTYFITDPGCYSATTFTLNLAKDLGIPEKIIGQQVGGATWGSFAVDWSDFKLPNTKFIVHTPLIKINHKLPNKANKNFFLQPDYEVNRNRDELLKNNTSVVDFTVEMIRKSEIQKRQ</sequence>
<gene>
    <name evidence="2" type="ordered locus">Emtol_0753</name>
</gene>
<feature type="domain" description="Tail specific protease" evidence="1">
    <location>
        <begin position="240"/>
        <end position="417"/>
    </location>
</feature>
<dbReference type="InterPro" id="IPR029045">
    <property type="entry name" value="ClpP/crotonase-like_dom_sf"/>
</dbReference>
<organism evidence="2 3">
    <name type="scientific">Emticicia oligotrophica (strain DSM 17448 / CIP 109782 / MTCC 6937 / GPTSA100-15)</name>
    <dbReference type="NCBI Taxonomy" id="929562"/>
    <lineage>
        <taxon>Bacteria</taxon>
        <taxon>Pseudomonadati</taxon>
        <taxon>Bacteroidota</taxon>
        <taxon>Cytophagia</taxon>
        <taxon>Cytophagales</taxon>
        <taxon>Leadbetterellaceae</taxon>
        <taxon>Emticicia</taxon>
    </lineage>
</organism>
<dbReference type="Proteomes" id="UP000002875">
    <property type="component" value="Chromosome"/>
</dbReference>
<accession>A0ABN4ACE2</accession>
<evidence type="ECO:0000313" key="3">
    <source>
        <dbReference type="Proteomes" id="UP000002875"/>
    </source>
</evidence>
<dbReference type="SUPFAM" id="SSF52096">
    <property type="entry name" value="ClpP/crotonase"/>
    <property type="match status" value="1"/>
</dbReference>
<dbReference type="RefSeq" id="WP_015027607.1">
    <property type="nucleotide sequence ID" value="NC_018748.1"/>
</dbReference>
<proteinExistence type="predicted"/>
<reference evidence="2 3" key="1">
    <citation type="submission" date="2011-07" db="EMBL/GenBank/DDBJ databases">
        <title>The complete genome of chromosome of Emticicia oligotrophica DSM 17448.</title>
        <authorList>
            <consortium name="US DOE Joint Genome Institute (JGI-PGF)"/>
            <person name="Lucas S."/>
            <person name="Han J."/>
            <person name="Lapidus A."/>
            <person name="Bruce D."/>
            <person name="Goodwin L."/>
            <person name="Pitluck S."/>
            <person name="Peters L."/>
            <person name="Kyrpides N."/>
            <person name="Mavromatis K."/>
            <person name="Ivanova N."/>
            <person name="Ovchinnikova G."/>
            <person name="Teshima H."/>
            <person name="Detter J.C."/>
            <person name="Tapia R."/>
            <person name="Han C."/>
            <person name="Land M."/>
            <person name="Hauser L."/>
            <person name="Markowitz V."/>
            <person name="Cheng J.-F."/>
            <person name="Hugenholtz P."/>
            <person name="Woyke T."/>
            <person name="Wu D."/>
            <person name="Tindall B."/>
            <person name="Pomrenke H."/>
            <person name="Brambilla E."/>
            <person name="Klenk H.-P."/>
            <person name="Eisen J.A."/>
        </authorList>
    </citation>
    <scope>NUCLEOTIDE SEQUENCE [LARGE SCALE GENOMIC DNA]</scope>
    <source>
        <strain evidence="2 3">DSM 17448</strain>
    </source>
</reference>
<dbReference type="EMBL" id="CP002961">
    <property type="protein sequence ID" value="AFK01905.1"/>
    <property type="molecule type" value="Genomic_DNA"/>
</dbReference>
<dbReference type="Gene3D" id="3.90.226.10">
    <property type="entry name" value="2-enoyl-CoA Hydratase, Chain A, domain 1"/>
    <property type="match status" value="1"/>
</dbReference>
<dbReference type="InterPro" id="IPR005151">
    <property type="entry name" value="Tail-specific_protease"/>
</dbReference>
<keyword evidence="3" id="KW-1185">Reference proteome</keyword>